<accession>A0A239J296</accession>
<dbReference type="SUPFAM" id="SSF46785">
    <property type="entry name" value="Winged helix' DNA-binding domain"/>
    <property type="match status" value="1"/>
</dbReference>
<name>A0A239J296_9NOCA</name>
<dbReference type="InterPro" id="IPR023187">
    <property type="entry name" value="Tscrpt_reg_MarR-type_CS"/>
</dbReference>
<dbReference type="AlphaFoldDB" id="A0A239J296"/>
<keyword evidence="3" id="KW-0804">Transcription</keyword>
<dbReference type="InterPro" id="IPR039422">
    <property type="entry name" value="MarR/SlyA-like"/>
</dbReference>
<dbReference type="PROSITE" id="PS01117">
    <property type="entry name" value="HTH_MARR_1"/>
    <property type="match status" value="1"/>
</dbReference>
<evidence type="ECO:0000256" key="1">
    <source>
        <dbReference type="ARBA" id="ARBA00023015"/>
    </source>
</evidence>
<keyword evidence="1" id="KW-0805">Transcription regulation</keyword>
<keyword evidence="7" id="KW-1185">Reference proteome</keyword>
<dbReference type="EMBL" id="FZOW01000008">
    <property type="protein sequence ID" value="SNT00156.1"/>
    <property type="molecule type" value="Genomic_DNA"/>
</dbReference>
<evidence type="ECO:0000256" key="2">
    <source>
        <dbReference type="ARBA" id="ARBA00023125"/>
    </source>
</evidence>
<dbReference type="InterPro" id="IPR000835">
    <property type="entry name" value="HTH_MarR-typ"/>
</dbReference>
<protein>
    <submittedName>
        <fullName evidence="6">DNA-binding transcriptional regulator, MarR family</fullName>
    </submittedName>
</protein>
<keyword evidence="2 6" id="KW-0238">DNA-binding</keyword>
<dbReference type="GO" id="GO:0006950">
    <property type="term" value="P:response to stress"/>
    <property type="evidence" value="ECO:0007669"/>
    <property type="project" value="TreeGrafter"/>
</dbReference>
<feature type="region of interest" description="Disordered" evidence="4">
    <location>
        <begin position="94"/>
        <end position="122"/>
    </location>
</feature>
<dbReference type="GO" id="GO:0003677">
    <property type="term" value="F:DNA binding"/>
    <property type="evidence" value="ECO:0007669"/>
    <property type="project" value="UniProtKB-KW"/>
</dbReference>
<dbReference type="PANTHER" id="PTHR33164:SF43">
    <property type="entry name" value="HTH-TYPE TRANSCRIPTIONAL REPRESSOR YETL"/>
    <property type="match status" value="1"/>
</dbReference>
<proteinExistence type="predicted"/>
<evidence type="ECO:0000313" key="6">
    <source>
        <dbReference type="EMBL" id="SNT00156.1"/>
    </source>
</evidence>
<sequence>MGSFDEQLPGEQPAEELLPGDLFVRVGRFRRQLRRVAGRSFEDKRLTESQAELLRLVGRRPGTSVGDAAFELGLAANTASTLVSQLATRDLLQRTPDPDDRRIGRLALTPEAQEAADRSRSRRHQLIGEVLQQLTSEERHTLIAGLDVLETLTDLLHEREIEGIA</sequence>
<dbReference type="GO" id="GO:0003700">
    <property type="term" value="F:DNA-binding transcription factor activity"/>
    <property type="evidence" value="ECO:0007669"/>
    <property type="project" value="InterPro"/>
</dbReference>
<dbReference type="InterPro" id="IPR036388">
    <property type="entry name" value="WH-like_DNA-bd_sf"/>
</dbReference>
<evidence type="ECO:0000313" key="7">
    <source>
        <dbReference type="Proteomes" id="UP000198327"/>
    </source>
</evidence>
<dbReference type="InterPro" id="IPR036390">
    <property type="entry name" value="WH_DNA-bd_sf"/>
</dbReference>
<evidence type="ECO:0000259" key="5">
    <source>
        <dbReference type="PROSITE" id="PS50995"/>
    </source>
</evidence>
<dbReference type="Pfam" id="PF12802">
    <property type="entry name" value="MarR_2"/>
    <property type="match status" value="1"/>
</dbReference>
<dbReference type="SMART" id="SM00347">
    <property type="entry name" value="HTH_MARR"/>
    <property type="match status" value="1"/>
</dbReference>
<dbReference type="Gene3D" id="1.10.10.10">
    <property type="entry name" value="Winged helix-like DNA-binding domain superfamily/Winged helix DNA-binding domain"/>
    <property type="match status" value="1"/>
</dbReference>
<gene>
    <name evidence="6" type="ORF">SAMN05421642_10824</name>
</gene>
<feature type="domain" description="HTH marR-type" evidence="5">
    <location>
        <begin position="19"/>
        <end position="151"/>
    </location>
</feature>
<dbReference type="Proteomes" id="UP000198327">
    <property type="component" value="Unassembled WGS sequence"/>
</dbReference>
<evidence type="ECO:0000256" key="3">
    <source>
        <dbReference type="ARBA" id="ARBA00023163"/>
    </source>
</evidence>
<dbReference type="PANTHER" id="PTHR33164">
    <property type="entry name" value="TRANSCRIPTIONAL REGULATOR, MARR FAMILY"/>
    <property type="match status" value="1"/>
</dbReference>
<evidence type="ECO:0000256" key="4">
    <source>
        <dbReference type="SAM" id="MobiDB-lite"/>
    </source>
</evidence>
<organism evidence="6 7">
    <name type="scientific">Rhodococcoides kyotonense</name>
    <dbReference type="NCBI Taxonomy" id="398843"/>
    <lineage>
        <taxon>Bacteria</taxon>
        <taxon>Bacillati</taxon>
        <taxon>Actinomycetota</taxon>
        <taxon>Actinomycetes</taxon>
        <taxon>Mycobacteriales</taxon>
        <taxon>Nocardiaceae</taxon>
        <taxon>Rhodococcoides</taxon>
    </lineage>
</organism>
<reference evidence="7" key="1">
    <citation type="submission" date="2017-06" db="EMBL/GenBank/DDBJ databases">
        <authorList>
            <person name="Varghese N."/>
            <person name="Submissions S."/>
        </authorList>
    </citation>
    <scope>NUCLEOTIDE SEQUENCE [LARGE SCALE GENOMIC DNA]</scope>
    <source>
        <strain evidence="7">JCM 23211</strain>
    </source>
</reference>
<dbReference type="PROSITE" id="PS50995">
    <property type="entry name" value="HTH_MARR_2"/>
    <property type="match status" value="1"/>
</dbReference>